<dbReference type="EMBL" id="CP042467">
    <property type="protein sequence ID" value="QED30214.1"/>
    <property type="molecule type" value="Genomic_DNA"/>
</dbReference>
<dbReference type="Gene3D" id="2.60.40.10">
    <property type="entry name" value="Immunoglobulins"/>
    <property type="match status" value="1"/>
</dbReference>
<keyword evidence="3" id="KW-1185">Reference proteome</keyword>
<name>A0A5B8XXS9_9DELT</name>
<evidence type="ECO:0000313" key="3">
    <source>
        <dbReference type="Proteomes" id="UP000321595"/>
    </source>
</evidence>
<feature type="region of interest" description="Disordered" evidence="1">
    <location>
        <begin position="22"/>
        <end position="55"/>
    </location>
</feature>
<protein>
    <submittedName>
        <fullName evidence="2">Uncharacterized protein</fullName>
    </submittedName>
</protein>
<accession>A0A5B8XXS9</accession>
<dbReference type="RefSeq" id="WP_146963710.1">
    <property type="nucleotide sequence ID" value="NZ_CP042467.1"/>
</dbReference>
<dbReference type="KEGG" id="bbae:FRD01_23875"/>
<reference evidence="2 3" key="1">
    <citation type="submission" date="2019-08" db="EMBL/GenBank/DDBJ databases">
        <authorList>
            <person name="Liang Q."/>
        </authorList>
    </citation>
    <scope>NUCLEOTIDE SEQUENCE [LARGE SCALE GENOMIC DNA]</scope>
    <source>
        <strain evidence="2 3">V1718</strain>
    </source>
</reference>
<dbReference type="OrthoDB" id="5480894at2"/>
<evidence type="ECO:0000313" key="2">
    <source>
        <dbReference type="EMBL" id="QED30214.1"/>
    </source>
</evidence>
<organism evidence="2 3">
    <name type="scientific">Microvenator marinus</name>
    <dbReference type="NCBI Taxonomy" id="2600177"/>
    <lineage>
        <taxon>Bacteria</taxon>
        <taxon>Deltaproteobacteria</taxon>
        <taxon>Bradymonadales</taxon>
        <taxon>Microvenatoraceae</taxon>
        <taxon>Microvenator</taxon>
    </lineage>
</organism>
<dbReference type="PROSITE" id="PS51257">
    <property type="entry name" value="PROKAR_LIPOPROTEIN"/>
    <property type="match status" value="1"/>
</dbReference>
<evidence type="ECO:0000256" key="1">
    <source>
        <dbReference type="SAM" id="MobiDB-lite"/>
    </source>
</evidence>
<sequence>MNYKILIFLIFSAFALGCGDDSSQPVNANNPDEERPDPDPEEPREEEPEPQTPQIYPKFLLVNFEPARTVYSVGIALLPNVTVLDEELNPIEGAEFEVTTEPPGAARENQAGRWELLREGNVRFLVCATERNREGEAVCGTDRVLVDNSPPEITITRPLPGAQLDAVSSPMIEVLGSVAETNGDPIVLVNGEEVPVLGGTFSALVEPKFGVNHIEVAATDRINPKTTVTGVDVLWAPLYQAVEGETPAFELDPAIGLWLGQDFVDDGRPAARLPDGTETTDDLVDILNLVLLYLDLTQQIPNPVVDSGGFTLRVPSVDIGKPRVVANIVPGGIEIYLQLTDVEAQTQGGLTLEGQSLNLNGSIFATISGLIRLNISKASASAPLEVSVDEITIAVESATSQFISPEANAVFTLAQSVLRTTIEDLLVDTLNGSFIDQLPALLEDTLGGLDSALKDQSIELDLGFGTPLTLNLDAGISSITTKYRHSLHAPLQATTSIDTLRTQPSTRGVPLMQAPANPYFNSSRIQIGLRLGFLNGLLHTLWDAGILELDVVDQLPIQADEAFVSAKLQPMIIPPLEGQDGTFVVQLGQVELTISFLGKTDVYGLNLELPVDFGIVGESIQLGLEAEPEIKAWVISTERESPILTPEALIQLFKSQVFPELLAALGDGLSIPLPVPELTGLGGIAPPLGAFSIAFDLYRRIEVRNEWIVLDMTLQGTL</sequence>
<feature type="compositionally biased region" description="Acidic residues" evidence="1">
    <location>
        <begin position="34"/>
        <end position="49"/>
    </location>
</feature>
<dbReference type="AlphaFoldDB" id="A0A5B8XXS9"/>
<dbReference type="Proteomes" id="UP000321595">
    <property type="component" value="Chromosome"/>
</dbReference>
<gene>
    <name evidence="2" type="ORF">FRD01_23875</name>
</gene>
<dbReference type="InterPro" id="IPR013783">
    <property type="entry name" value="Ig-like_fold"/>
</dbReference>
<proteinExistence type="predicted"/>